<dbReference type="GO" id="GO:0003677">
    <property type="term" value="F:DNA binding"/>
    <property type="evidence" value="ECO:0007669"/>
    <property type="project" value="UniProtKB-KW"/>
</dbReference>
<sequence>MAVSPGPGLLRPQACTRGEGRRRRRVPSGTRAIITITAPLSFLSLATALSPPPNCHITRRFPSCRPIRRTAARRSTGTGGGDIGDQHRDIAHLLRNFHRHLETEKLKLGSPQTPEEGHSNKRRAATVGHYQMDVGLDQFLRIVFKPTFSRLRIPQVFVRWFGEVPSNIILKTNTGCNWRMTMAREGDDVYNDQGWAASAIAHQLQVGQFLIFKRVSSFEYSVVIFDHTCSEVLTRCGYNGDATRCVVFESHV</sequence>
<dbReference type="SUPFAM" id="SSF101936">
    <property type="entry name" value="DNA-binding pseudobarrel domain"/>
    <property type="match status" value="1"/>
</dbReference>
<gene>
    <name evidence="8" type="ORF">QYE76_002934</name>
</gene>
<evidence type="ECO:0000259" key="7">
    <source>
        <dbReference type="PROSITE" id="PS50863"/>
    </source>
</evidence>
<evidence type="ECO:0000256" key="5">
    <source>
        <dbReference type="ARBA" id="ARBA00023242"/>
    </source>
</evidence>
<evidence type="ECO:0000256" key="6">
    <source>
        <dbReference type="SAM" id="MobiDB-lite"/>
    </source>
</evidence>
<dbReference type="Pfam" id="PF02362">
    <property type="entry name" value="B3"/>
    <property type="match status" value="1"/>
</dbReference>
<accession>A0AAD8RP77</accession>
<organism evidence="8 9">
    <name type="scientific">Lolium multiflorum</name>
    <name type="common">Italian ryegrass</name>
    <name type="synonym">Lolium perenne subsp. multiflorum</name>
    <dbReference type="NCBI Taxonomy" id="4521"/>
    <lineage>
        <taxon>Eukaryota</taxon>
        <taxon>Viridiplantae</taxon>
        <taxon>Streptophyta</taxon>
        <taxon>Embryophyta</taxon>
        <taxon>Tracheophyta</taxon>
        <taxon>Spermatophyta</taxon>
        <taxon>Magnoliopsida</taxon>
        <taxon>Liliopsida</taxon>
        <taxon>Poales</taxon>
        <taxon>Poaceae</taxon>
        <taxon>BOP clade</taxon>
        <taxon>Pooideae</taxon>
        <taxon>Poodae</taxon>
        <taxon>Poeae</taxon>
        <taxon>Poeae Chloroplast Group 2 (Poeae type)</taxon>
        <taxon>Loliodinae</taxon>
        <taxon>Loliinae</taxon>
        <taxon>Lolium</taxon>
    </lineage>
</organism>
<keyword evidence="2" id="KW-0805">Transcription regulation</keyword>
<keyword evidence="4" id="KW-0804">Transcription</keyword>
<dbReference type="Gene3D" id="2.40.330.10">
    <property type="entry name" value="DNA-binding pseudobarrel domain"/>
    <property type="match status" value="1"/>
</dbReference>
<comment type="caution">
    <text evidence="8">The sequence shown here is derived from an EMBL/GenBank/DDBJ whole genome shotgun (WGS) entry which is preliminary data.</text>
</comment>
<comment type="subcellular location">
    <subcellularLocation>
        <location evidence="1">Nucleus</location>
    </subcellularLocation>
</comment>
<dbReference type="InterPro" id="IPR015300">
    <property type="entry name" value="DNA-bd_pseudobarrel_sf"/>
</dbReference>
<dbReference type="SMART" id="SM01019">
    <property type="entry name" value="B3"/>
    <property type="match status" value="1"/>
</dbReference>
<proteinExistence type="predicted"/>
<keyword evidence="3" id="KW-0238">DNA-binding</keyword>
<evidence type="ECO:0000313" key="9">
    <source>
        <dbReference type="Proteomes" id="UP001231189"/>
    </source>
</evidence>
<feature type="domain" description="TF-B3" evidence="7">
    <location>
        <begin position="136"/>
        <end position="228"/>
    </location>
</feature>
<dbReference type="AlphaFoldDB" id="A0AAD8RP77"/>
<keyword evidence="9" id="KW-1185">Reference proteome</keyword>
<reference evidence="8" key="1">
    <citation type="submission" date="2023-07" db="EMBL/GenBank/DDBJ databases">
        <title>A chromosome-level genome assembly of Lolium multiflorum.</title>
        <authorList>
            <person name="Chen Y."/>
            <person name="Copetti D."/>
            <person name="Kolliker R."/>
            <person name="Studer B."/>
        </authorList>
    </citation>
    <scope>NUCLEOTIDE SEQUENCE</scope>
    <source>
        <strain evidence="8">02402/16</strain>
        <tissue evidence="8">Leaf</tissue>
    </source>
</reference>
<evidence type="ECO:0000256" key="4">
    <source>
        <dbReference type="ARBA" id="ARBA00023163"/>
    </source>
</evidence>
<evidence type="ECO:0000256" key="3">
    <source>
        <dbReference type="ARBA" id="ARBA00023125"/>
    </source>
</evidence>
<evidence type="ECO:0000256" key="2">
    <source>
        <dbReference type="ARBA" id="ARBA00023015"/>
    </source>
</evidence>
<name>A0AAD8RP77_LOLMU</name>
<keyword evidence="5" id="KW-0539">Nucleus</keyword>
<dbReference type="CDD" id="cd10017">
    <property type="entry name" value="B3_DNA"/>
    <property type="match status" value="1"/>
</dbReference>
<evidence type="ECO:0000313" key="8">
    <source>
        <dbReference type="EMBL" id="KAK1628619.1"/>
    </source>
</evidence>
<dbReference type="InterPro" id="IPR050655">
    <property type="entry name" value="Plant_B3_domain"/>
</dbReference>
<dbReference type="PROSITE" id="PS50863">
    <property type="entry name" value="B3"/>
    <property type="match status" value="1"/>
</dbReference>
<protein>
    <recommendedName>
        <fullName evidence="7">TF-B3 domain-containing protein</fullName>
    </recommendedName>
</protein>
<feature type="region of interest" description="Disordered" evidence="6">
    <location>
        <begin position="1"/>
        <end position="26"/>
    </location>
</feature>
<evidence type="ECO:0000256" key="1">
    <source>
        <dbReference type="ARBA" id="ARBA00004123"/>
    </source>
</evidence>
<dbReference type="Proteomes" id="UP001231189">
    <property type="component" value="Unassembled WGS sequence"/>
</dbReference>
<dbReference type="EMBL" id="JAUUTY010000005">
    <property type="protein sequence ID" value="KAK1628619.1"/>
    <property type="molecule type" value="Genomic_DNA"/>
</dbReference>
<dbReference type="PANTHER" id="PTHR31920:SF135">
    <property type="entry name" value="B3 DOMAIN-CONTAINING PROTEIN OS03G0621600-RELATED"/>
    <property type="match status" value="1"/>
</dbReference>
<dbReference type="GO" id="GO:0005634">
    <property type="term" value="C:nucleus"/>
    <property type="evidence" value="ECO:0007669"/>
    <property type="project" value="UniProtKB-SubCell"/>
</dbReference>
<dbReference type="InterPro" id="IPR003340">
    <property type="entry name" value="B3_DNA-bd"/>
</dbReference>
<dbReference type="PANTHER" id="PTHR31920">
    <property type="entry name" value="B3 DOMAIN-CONTAINING"/>
    <property type="match status" value="1"/>
</dbReference>